<dbReference type="AlphaFoldDB" id="A0A9Q0N6X0"/>
<keyword evidence="1" id="KW-0732">Signal</keyword>
<feature type="signal peptide" evidence="1">
    <location>
        <begin position="1"/>
        <end position="18"/>
    </location>
</feature>
<feature type="domain" description="DUF4773" evidence="2">
    <location>
        <begin position="124"/>
        <end position="239"/>
    </location>
</feature>
<evidence type="ECO:0000313" key="4">
    <source>
        <dbReference type="Proteomes" id="UP001151699"/>
    </source>
</evidence>
<feature type="chain" id="PRO_5040392820" description="DUF4773 domain-containing protein" evidence="1">
    <location>
        <begin position="19"/>
        <end position="281"/>
    </location>
</feature>
<evidence type="ECO:0000256" key="1">
    <source>
        <dbReference type="SAM" id="SignalP"/>
    </source>
</evidence>
<organism evidence="3 4">
    <name type="scientific">Pseudolycoriella hygida</name>
    <dbReference type="NCBI Taxonomy" id="35572"/>
    <lineage>
        <taxon>Eukaryota</taxon>
        <taxon>Metazoa</taxon>
        <taxon>Ecdysozoa</taxon>
        <taxon>Arthropoda</taxon>
        <taxon>Hexapoda</taxon>
        <taxon>Insecta</taxon>
        <taxon>Pterygota</taxon>
        <taxon>Neoptera</taxon>
        <taxon>Endopterygota</taxon>
        <taxon>Diptera</taxon>
        <taxon>Nematocera</taxon>
        <taxon>Sciaroidea</taxon>
        <taxon>Sciaridae</taxon>
        <taxon>Pseudolycoriella</taxon>
    </lineage>
</organism>
<sequence>MIATVIVGLLLFVNLGLSKHTQGRQFRFSDVRFNIETSVSDVQNGNSKSFRESTKSFVNNHTLSKSEGRVVHILKVGYSQIFLELTCKAMDYEEIEIEPNVRHTFAKQIGIPSNPLGPLVNRLPCTCQSGVCGCCTGVLLAAFRTKGCMNITYIPEEFAFEVKMMMNDAVLYKNRMSGRNPKPICVTPPRIGLIEICANFHDIYFVGRNIHLCLNMEANFQGYELFDRSFDCMRIGDQGVKIVKPEDGAGLPEISNGNDAVIDSGNDEIEDYDENLIRKAS</sequence>
<dbReference type="InterPro" id="IPR031941">
    <property type="entry name" value="DUF4773"/>
</dbReference>
<feature type="non-terminal residue" evidence="3">
    <location>
        <position position="1"/>
    </location>
</feature>
<dbReference type="Proteomes" id="UP001151699">
    <property type="component" value="Chromosome B"/>
</dbReference>
<protein>
    <recommendedName>
        <fullName evidence="2">DUF4773 domain-containing protein</fullName>
    </recommendedName>
</protein>
<gene>
    <name evidence="3" type="ORF">Bhyg_09627</name>
</gene>
<comment type="caution">
    <text evidence="3">The sequence shown here is derived from an EMBL/GenBank/DDBJ whole genome shotgun (WGS) entry which is preliminary data.</text>
</comment>
<dbReference type="PANTHER" id="PTHR36299">
    <property type="entry name" value="AGAP008005-PA"/>
    <property type="match status" value="1"/>
</dbReference>
<dbReference type="OrthoDB" id="8189990at2759"/>
<proteinExistence type="predicted"/>
<accession>A0A9Q0N6X0</accession>
<evidence type="ECO:0000313" key="3">
    <source>
        <dbReference type="EMBL" id="KAJ6644658.1"/>
    </source>
</evidence>
<keyword evidence="4" id="KW-1185">Reference proteome</keyword>
<dbReference type="EMBL" id="WJQU01000002">
    <property type="protein sequence ID" value="KAJ6644658.1"/>
    <property type="molecule type" value="Genomic_DNA"/>
</dbReference>
<dbReference type="Pfam" id="PF15998">
    <property type="entry name" value="DUF4773"/>
    <property type="match status" value="1"/>
</dbReference>
<evidence type="ECO:0000259" key="2">
    <source>
        <dbReference type="Pfam" id="PF15998"/>
    </source>
</evidence>
<name>A0A9Q0N6X0_9DIPT</name>
<reference evidence="3" key="1">
    <citation type="submission" date="2022-07" db="EMBL/GenBank/DDBJ databases">
        <authorList>
            <person name="Trinca V."/>
            <person name="Uliana J.V.C."/>
            <person name="Torres T.T."/>
            <person name="Ward R.J."/>
            <person name="Monesi N."/>
        </authorList>
    </citation>
    <scope>NUCLEOTIDE SEQUENCE</scope>
    <source>
        <strain evidence="3">HSMRA1968</strain>
        <tissue evidence="3">Whole embryos</tissue>
    </source>
</reference>
<dbReference type="PANTHER" id="PTHR36299:SF4">
    <property type="entry name" value="GH07892P-RELATED"/>
    <property type="match status" value="1"/>
</dbReference>